<evidence type="ECO:0000313" key="4">
    <source>
        <dbReference type="Proteomes" id="UP001501183"/>
    </source>
</evidence>
<gene>
    <name evidence="3" type="ORF">GCM10023094_51890</name>
</gene>
<protein>
    <submittedName>
        <fullName evidence="3">Dihydrodipicolinate reductase</fullName>
    </submittedName>
</protein>
<evidence type="ECO:0000313" key="3">
    <source>
        <dbReference type="EMBL" id="GAA4489773.1"/>
    </source>
</evidence>
<dbReference type="Proteomes" id="UP001501183">
    <property type="component" value="Unassembled WGS sequence"/>
</dbReference>
<organism evidence="3 4">
    <name type="scientific">Rhodococcus olei</name>
    <dbReference type="NCBI Taxonomy" id="2161675"/>
    <lineage>
        <taxon>Bacteria</taxon>
        <taxon>Bacillati</taxon>
        <taxon>Actinomycetota</taxon>
        <taxon>Actinomycetes</taxon>
        <taxon>Mycobacteriales</taxon>
        <taxon>Nocardiaceae</taxon>
        <taxon>Rhodococcus</taxon>
    </lineage>
</organism>
<name>A0ABP8PQT0_9NOCA</name>
<dbReference type="Gene3D" id="3.40.50.720">
    <property type="entry name" value="NAD(P)-binding Rossmann-like Domain"/>
    <property type="match status" value="1"/>
</dbReference>
<proteinExistence type="predicted"/>
<sequence length="345" mass="36380">MWGDGSIAADAIRAVDSHPGLDLTAVLVSGPDRAGRDAGDLAGLGRRLGVVATTDVAAVLAARPRAVVYAGSGTTRSADARADVVAALRVGAVVATPPIHPLHDHGAAVAEIRAEIRTAIAEGGGTLYVCDVDPDWTNHVLPLLLRGLDAGATSVHCREIVDYSGYDLPGSVRYLMGMGEPLDYLPPMLAPRMPSAVWGDRVRLLARALGVELDEIRETLQRLELEVTVETETMGKFEAGGQGAVRFEVRGLVGGQPRVVVEHVGRIHPDCAPDWPTVPAGGVAHRVVVEGDPRVEVTIEPGLRDGAGSAVDRLVEAIEWLTTREPGLYDALDVARRDPAAPEMS</sequence>
<reference evidence="4" key="1">
    <citation type="journal article" date="2019" name="Int. J. Syst. Evol. Microbiol.">
        <title>The Global Catalogue of Microorganisms (GCM) 10K type strain sequencing project: providing services to taxonomists for standard genome sequencing and annotation.</title>
        <authorList>
            <consortium name="The Broad Institute Genomics Platform"/>
            <consortium name="The Broad Institute Genome Sequencing Center for Infectious Disease"/>
            <person name="Wu L."/>
            <person name="Ma J."/>
        </authorList>
    </citation>
    <scope>NUCLEOTIDE SEQUENCE [LARGE SCALE GENOMIC DNA]</scope>
    <source>
        <strain evidence="4">JCM 32206</strain>
    </source>
</reference>
<evidence type="ECO:0000256" key="1">
    <source>
        <dbReference type="SAM" id="Coils"/>
    </source>
</evidence>
<keyword evidence="1" id="KW-0175">Coiled coil</keyword>
<feature type="domain" description="2,4-diaminopentanoate dehydrogenase C-terminal" evidence="2">
    <location>
        <begin position="201"/>
        <end position="334"/>
    </location>
</feature>
<dbReference type="Pfam" id="PF19328">
    <property type="entry name" value="DAP_DH_C"/>
    <property type="match status" value="1"/>
</dbReference>
<feature type="coiled-coil region" evidence="1">
    <location>
        <begin position="206"/>
        <end position="233"/>
    </location>
</feature>
<dbReference type="InterPro" id="IPR045760">
    <property type="entry name" value="DAP_DH_C"/>
</dbReference>
<comment type="caution">
    <text evidence="3">The sequence shown here is derived from an EMBL/GenBank/DDBJ whole genome shotgun (WGS) entry which is preliminary data.</text>
</comment>
<keyword evidence="4" id="KW-1185">Reference proteome</keyword>
<evidence type="ECO:0000259" key="2">
    <source>
        <dbReference type="Pfam" id="PF19328"/>
    </source>
</evidence>
<dbReference type="EMBL" id="BAABFB010000075">
    <property type="protein sequence ID" value="GAA4489773.1"/>
    <property type="molecule type" value="Genomic_DNA"/>
</dbReference>
<accession>A0ABP8PQT0</accession>